<dbReference type="EMBL" id="BPPX01000026">
    <property type="protein sequence ID" value="GJC87468.1"/>
    <property type="molecule type" value="Genomic_DNA"/>
</dbReference>
<keyword evidence="1" id="KW-0812">Transmembrane</keyword>
<comment type="caution">
    <text evidence="2">The sequence shown here is derived from an EMBL/GenBank/DDBJ whole genome shotgun (WGS) entry which is preliminary data.</text>
</comment>
<evidence type="ECO:0000313" key="2">
    <source>
        <dbReference type="EMBL" id="GJC87468.1"/>
    </source>
</evidence>
<name>A0AA37GUE8_9PEZI</name>
<organism evidence="2 3">
    <name type="scientific">Colletotrichum liriopes</name>
    <dbReference type="NCBI Taxonomy" id="708192"/>
    <lineage>
        <taxon>Eukaryota</taxon>
        <taxon>Fungi</taxon>
        <taxon>Dikarya</taxon>
        <taxon>Ascomycota</taxon>
        <taxon>Pezizomycotina</taxon>
        <taxon>Sordariomycetes</taxon>
        <taxon>Hypocreomycetidae</taxon>
        <taxon>Glomerellales</taxon>
        <taxon>Glomerellaceae</taxon>
        <taxon>Colletotrichum</taxon>
        <taxon>Colletotrichum spaethianum species complex</taxon>
    </lineage>
</organism>
<feature type="transmembrane region" description="Helical" evidence="1">
    <location>
        <begin position="20"/>
        <end position="40"/>
    </location>
</feature>
<accession>A0AA37GUE8</accession>
<evidence type="ECO:0000256" key="1">
    <source>
        <dbReference type="SAM" id="Phobius"/>
    </source>
</evidence>
<reference evidence="2 3" key="1">
    <citation type="submission" date="2021-07" db="EMBL/GenBank/DDBJ databases">
        <title>Genome data of Colletotrichum spaethianum.</title>
        <authorList>
            <person name="Utami Y.D."/>
            <person name="Hiruma K."/>
        </authorList>
    </citation>
    <scope>NUCLEOTIDE SEQUENCE [LARGE SCALE GENOMIC DNA]</scope>
    <source>
        <strain evidence="2 3">MAFF 242679</strain>
    </source>
</reference>
<keyword evidence="1" id="KW-1133">Transmembrane helix</keyword>
<feature type="transmembrane region" description="Helical" evidence="1">
    <location>
        <begin position="131"/>
        <end position="152"/>
    </location>
</feature>
<feature type="transmembrane region" description="Helical" evidence="1">
    <location>
        <begin position="67"/>
        <end position="88"/>
    </location>
</feature>
<keyword evidence="1" id="KW-0472">Membrane</keyword>
<keyword evidence="3" id="KW-1185">Reference proteome</keyword>
<sequence>MVIAYGKLLDMSRWSQAKRAWISFILWVVPQAICFIWIGIEYSKFGGGKSKEALDYETHTARWAEAYLPYLIMFSTGYWTQLSLYWILGTFSTDVGSSSRSGGLFRAFETAGQAVSYAINSTTGADPRIPFYVNAAILVITIPCMVFLIRLVPDAPATTDIDAGEVAVIEGTPDPDRK</sequence>
<evidence type="ECO:0008006" key="4">
    <source>
        <dbReference type="Google" id="ProtNLM"/>
    </source>
</evidence>
<gene>
    <name evidence="2" type="ORF">ColLi_10306</name>
</gene>
<protein>
    <recommendedName>
        <fullName evidence="4">UNC93-like protein 2</fullName>
    </recommendedName>
</protein>
<evidence type="ECO:0000313" key="3">
    <source>
        <dbReference type="Proteomes" id="UP001055172"/>
    </source>
</evidence>
<dbReference type="Proteomes" id="UP001055172">
    <property type="component" value="Unassembled WGS sequence"/>
</dbReference>
<proteinExistence type="predicted"/>
<dbReference type="AlphaFoldDB" id="A0AA37GUE8"/>